<dbReference type="EMBL" id="BMML01000009">
    <property type="protein sequence ID" value="GGN15829.1"/>
    <property type="molecule type" value="Genomic_DNA"/>
</dbReference>
<evidence type="ECO:0000313" key="2">
    <source>
        <dbReference type="Proteomes" id="UP000653411"/>
    </source>
</evidence>
<comment type="caution">
    <text evidence="1">The sequence shown here is derived from an EMBL/GenBank/DDBJ whole genome shotgun (WGS) entry which is preliminary data.</text>
</comment>
<proteinExistence type="predicted"/>
<accession>A0A917XEF7</accession>
<gene>
    <name evidence="1" type="ORF">GCM10011578_044010</name>
</gene>
<protein>
    <submittedName>
        <fullName evidence="1">Uncharacterized protein</fullName>
    </submittedName>
</protein>
<evidence type="ECO:0000313" key="1">
    <source>
        <dbReference type="EMBL" id="GGN15829.1"/>
    </source>
</evidence>
<reference evidence="1" key="2">
    <citation type="submission" date="2020-09" db="EMBL/GenBank/DDBJ databases">
        <authorList>
            <person name="Sun Q."/>
            <person name="Zhou Y."/>
        </authorList>
    </citation>
    <scope>NUCLEOTIDE SEQUENCE</scope>
    <source>
        <strain evidence="1">CGMCC 4.7110</strain>
    </source>
</reference>
<dbReference type="AlphaFoldDB" id="A0A917XEF7"/>
<dbReference type="Proteomes" id="UP000653411">
    <property type="component" value="Unassembled WGS sequence"/>
</dbReference>
<reference evidence="1" key="1">
    <citation type="journal article" date="2014" name="Int. J. Syst. Evol. Microbiol.">
        <title>Complete genome sequence of Corynebacterium casei LMG S-19264T (=DSM 44701T), isolated from a smear-ripened cheese.</title>
        <authorList>
            <consortium name="US DOE Joint Genome Institute (JGI-PGF)"/>
            <person name="Walter F."/>
            <person name="Albersmeier A."/>
            <person name="Kalinowski J."/>
            <person name="Ruckert C."/>
        </authorList>
    </citation>
    <scope>NUCLEOTIDE SEQUENCE</scope>
    <source>
        <strain evidence="1">CGMCC 4.7110</strain>
    </source>
</reference>
<name>A0A917XEF7_9ACTN</name>
<organism evidence="1 2">
    <name type="scientific">Streptomyces fuscichromogenes</name>
    <dbReference type="NCBI Taxonomy" id="1324013"/>
    <lineage>
        <taxon>Bacteria</taxon>
        <taxon>Bacillati</taxon>
        <taxon>Actinomycetota</taxon>
        <taxon>Actinomycetes</taxon>
        <taxon>Kitasatosporales</taxon>
        <taxon>Streptomycetaceae</taxon>
        <taxon>Streptomyces</taxon>
    </lineage>
</organism>
<sequence length="109" mass="12634">MQKVSEALADWVPPGRPIYDQSLYPHRYAIDFLIGVGCSVIPEEIRYRIDREVMSKPNVKGKQRKRRYPEAFMARLMLNAWLKETGEDEDTAYRALADKHLDVNGIVQP</sequence>
<keyword evidence="2" id="KW-1185">Reference proteome</keyword>